<evidence type="ECO:0000313" key="1">
    <source>
        <dbReference type="EMBL" id="MFC4870562.1"/>
    </source>
</evidence>
<accession>A0ABV9SW11</accession>
<proteinExistence type="predicted"/>
<name>A0ABV9SW11_9BACT</name>
<organism evidence="1 2">
    <name type="scientific">Negadavirga shengliensis</name>
    <dbReference type="NCBI Taxonomy" id="1389218"/>
    <lineage>
        <taxon>Bacteria</taxon>
        <taxon>Pseudomonadati</taxon>
        <taxon>Bacteroidota</taxon>
        <taxon>Cytophagia</taxon>
        <taxon>Cytophagales</taxon>
        <taxon>Cyclobacteriaceae</taxon>
        <taxon>Negadavirga</taxon>
    </lineage>
</organism>
<evidence type="ECO:0000313" key="2">
    <source>
        <dbReference type="Proteomes" id="UP001595818"/>
    </source>
</evidence>
<gene>
    <name evidence="1" type="ORF">ACFPFU_02605</name>
</gene>
<dbReference type="RefSeq" id="WP_377061205.1">
    <property type="nucleotide sequence ID" value="NZ_JBHSJJ010000001.1"/>
</dbReference>
<reference evidence="2" key="1">
    <citation type="journal article" date="2019" name="Int. J. Syst. Evol. Microbiol.">
        <title>The Global Catalogue of Microorganisms (GCM) 10K type strain sequencing project: providing services to taxonomists for standard genome sequencing and annotation.</title>
        <authorList>
            <consortium name="The Broad Institute Genomics Platform"/>
            <consortium name="The Broad Institute Genome Sequencing Center for Infectious Disease"/>
            <person name="Wu L."/>
            <person name="Ma J."/>
        </authorList>
    </citation>
    <scope>NUCLEOTIDE SEQUENCE [LARGE SCALE GENOMIC DNA]</scope>
    <source>
        <strain evidence="2">CGMCC 4.7466</strain>
    </source>
</reference>
<dbReference type="Proteomes" id="UP001595818">
    <property type="component" value="Unassembled WGS sequence"/>
</dbReference>
<protein>
    <submittedName>
        <fullName evidence="1">Uncharacterized protein</fullName>
    </submittedName>
</protein>
<keyword evidence="2" id="KW-1185">Reference proteome</keyword>
<sequence length="101" mass="11624">MKTWLEKELLEFSASTTRSASSNAIAALNIVHLMVTQLRRKDAPEAYMMPVRRGVYALYNADSILYDQGRHVLTKTPPTNMSFRKIRQADFACAWKCRQSR</sequence>
<comment type="caution">
    <text evidence="1">The sequence shown here is derived from an EMBL/GenBank/DDBJ whole genome shotgun (WGS) entry which is preliminary data.</text>
</comment>
<dbReference type="EMBL" id="JBHSJJ010000001">
    <property type="protein sequence ID" value="MFC4870562.1"/>
    <property type="molecule type" value="Genomic_DNA"/>
</dbReference>